<dbReference type="GO" id="GO:0016020">
    <property type="term" value="C:membrane"/>
    <property type="evidence" value="ECO:0007669"/>
    <property type="project" value="UniProtKB-SubCell"/>
</dbReference>
<keyword evidence="4 6" id="KW-1133">Transmembrane helix</keyword>
<comment type="subcellular location">
    <subcellularLocation>
        <location evidence="1">Membrane</location>
        <topology evidence="1">Multi-pass membrane protein</topology>
    </subcellularLocation>
</comment>
<evidence type="ECO:0000256" key="5">
    <source>
        <dbReference type="ARBA" id="ARBA00023136"/>
    </source>
</evidence>
<dbReference type="EMBL" id="JACHJW010000001">
    <property type="protein sequence ID" value="MBB4961413.1"/>
    <property type="molecule type" value="Genomic_DNA"/>
</dbReference>
<dbReference type="Pfam" id="PF07947">
    <property type="entry name" value="YhhN"/>
    <property type="match status" value="1"/>
</dbReference>
<proteinExistence type="inferred from homology"/>
<feature type="transmembrane region" description="Helical" evidence="6">
    <location>
        <begin position="202"/>
        <end position="221"/>
    </location>
</feature>
<evidence type="ECO:0000256" key="2">
    <source>
        <dbReference type="ARBA" id="ARBA00007375"/>
    </source>
</evidence>
<evidence type="ECO:0000256" key="3">
    <source>
        <dbReference type="ARBA" id="ARBA00022692"/>
    </source>
</evidence>
<name>A0A7W7WSH7_9ACTN</name>
<gene>
    <name evidence="7" type="ORF">FHR38_005146</name>
</gene>
<comment type="caution">
    <text evidence="7">The sequence shown here is derived from an EMBL/GenBank/DDBJ whole genome shotgun (WGS) entry which is preliminary data.</text>
</comment>
<protein>
    <submittedName>
        <fullName evidence="7">Putative membrane protein YhhN</fullName>
    </submittedName>
</protein>
<evidence type="ECO:0000256" key="6">
    <source>
        <dbReference type="SAM" id="Phobius"/>
    </source>
</evidence>
<feature type="transmembrane region" description="Helical" evidence="6">
    <location>
        <begin position="152"/>
        <end position="171"/>
    </location>
</feature>
<dbReference type="RefSeq" id="WP_184537009.1">
    <property type="nucleotide sequence ID" value="NZ_JACHJW010000001.1"/>
</dbReference>
<feature type="transmembrane region" description="Helical" evidence="6">
    <location>
        <begin position="178"/>
        <end position="196"/>
    </location>
</feature>
<evidence type="ECO:0000313" key="8">
    <source>
        <dbReference type="Proteomes" id="UP000578819"/>
    </source>
</evidence>
<dbReference type="GO" id="GO:0016787">
    <property type="term" value="F:hydrolase activity"/>
    <property type="evidence" value="ECO:0007669"/>
    <property type="project" value="TreeGrafter"/>
</dbReference>
<evidence type="ECO:0000313" key="7">
    <source>
        <dbReference type="EMBL" id="MBB4961413.1"/>
    </source>
</evidence>
<keyword evidence="3 6" id="KW-0812">Transmembrane</keyword>
<dbReference type="Proteomes" id="UP000578819">
    <property type="component" value="Unassembled WGS sequence"/>
</dbReference>
<accession>A0A7W7WSH7</accession>
<dbReference type="PANTHER" id="PTHR31885">
    <property type="entry name" value="GH04784P"/>
    <property type="match status" value="1"/>
</dbReference>
<feature type="transmembrane region" description="Helical" evidence="6">
    <location>
        <begin position="121"/>
        <end position="140"/>
    </location>
</feature>
<organism evidence="7 8">
    <name type="scientific">Micromonospora polyrhachis</name>
    <dbReference type="NCBI Taxonomy" id="1282883"/>
    <lineage>
        <taxon>Bacteria</taxon>
        <taxon>Bacillati</taxon>
        <taxon>Actinomycetota</taxon>
        <taxon>Actinomycetes</taxon>
        <taxon>Micromonosporales</taxon>
        <taxon>Micromonosporaceae</taxon>
        <taxon>Micromonospora</taxon>
    </lineage>
</organism>
<reference evidence="7 8" key="1">
    <citation type="submission" date="2020-08" db="EMBL/GenBank/DDBJ databases">
        <title>Sequencing the genomes of 1000 actinobacteria strains.</title>
        <authorList>
            <person name="Klenk H.-P."/>
        </authorList>
    </citation>
    <scope>NUCLEOTIDE SEQUENCE [LARGE SCALE GENOMIC DNA]</scope>
    <source>
        <strain evidence="7 8">DSM 45886</strain>
    </source>
</reference>
<keyword evidence="8" id="KW-1185">Reference proteome</keyword>
<evidence type="ECO:0000256" key="4">
    <source>
        <dbReference type="ARBA" id="ARBA00022989"/>
    </source>
</evidence>
<dbReference type="PANTHER" id="PTHR31885:SF6">
    <property type="entry name" value="GH04784P"/>
    <property type="match status" value="1"/>
</dbReference>
<keyword evidence="5 6" id="KW-0472">Membrane</keyword>
<dbReference type="AlphaFoldDB" id="A0A7W7WSH7"/>
<comment type="similarity">
    <text evidence="2">Belongs to the TMEM86 family.</text>
</comment>
<evidence type="ECO:0000256" key="1">
    <source>
        <dbReference type="ARBA" id="ARBA00004141"/>
    </source>
</evidence>
<dbReference type="InterPro" id="IPR012506">
    <property type="entry name" value="TMEM86B-like"/>
</dbReference>
<sequence>MLRSRAILIVFALVSAVNLIAVGIRNDALEWATKPLLMPLLGIWLWLATRERNGRPSRLVLTGLALSTGGDIALLSPGTGWFLTGMSLFLGAQLCYLTAFLRAPARSGPGRASTALRRPPLVAVPLGYAVLGTAALAWLWPGLTEQGVAIPVTVYATALASMATSAAALGWRMGLGGAFFLVSDLMIAVGVADAATLPGPPIWVMTTYLIAQTLLMTGWAARPTRRPATA</sequence>
<feature type="transmembrane region" description="Helical" evidence="6">
    <location>
        <begin position="81"/>
        <end position="101"/>
    </location>
</feature>